<dbReference type="EMBL" id="CYRX01000031">
    <property type="protein sequence ID" value="CUH60901.1"/>
    <property type="molecule type" value="Genomic_DNA"/>
</dbReference>
<evidence type="ECO:0000256" key="1">
    <source>
        <dbReference type="SAM" id="SignalP"/>
    </source>
</evidence>
<gene>
    <name evidence="2" type="ORF">THS5294_02198</name>
</gene>
<protein>
    <recommendedName>
        <fullName evidence="4">Polysaccharide lyase</fullName>
    </recommendedName>
</protein>
<name>A0A0P1F0A4_9RHOB</name>
<dbReference type="Proteomes" id="UP000051298">
    <property type="component" value="Unassembled WGS sequence"/>
</dbReference>
<evidence type="ECO:0000313" key="2">
    <source>
        <dbReference type="EMBL" id="CUH60901.1"/>
    </source>
</evidence>
<dbReference type="Gene3D" id="2.60.120.200">
    <property type="match status" value="1"/>
</dbReference>
<accession>A0A0P1F0A4</accession>
<feature type="signal peptide" evidence="1">
    <location>
        <begin position="1"/>
        <end position="32"/>
    </location>
</feature>
<evidence type="ECO:0000313" key="3">
    <source>
        <dbReference type="Proteomes" id="UP000051298"/>
    </source>
</evidence>
<evidence type="ECO:0008006" key="4">
    <source>
        <dbReference type="Google" id="ProtNLM"/>
    </source>
</evidence>
<keyword evidence="1" id="KW-0732">Signal</keyword>
<sequence>MSDTHDTSYIKIKRTLTISALIFILSSQSTLAQSFRDKDWNVNLWANCGMPKRVNGTKPARMVKIEGDKKLMFSLEKGQVGPCSTDNMERHSAPYWERAEVRQRDHLKLGKAYNISFEATFMEGFKGRQETFFQIHGWNGDCHAYPPVMMHFSGGTLNIWALRGVDQEAGKEWMSSSQGSHRSVQKRIVKINQLIGRTTLFEIQFDTRKGGNLSVYVNGEPVVENTSVEYASCAKPHMKMGIYRPGGSNNKKSAVMFDDVNVRVIE</sequence>
<dbReference type="AlphaFoldDB" id="A0A0P1F0A4"/>
<dbReference type="InterPro" id="IPR025975">
    <property type="entry name" value="Polysacc_lyase"/>
</dbReference>
<feature type="chain" id="PRO_5006062127" description="Polysaccharide lyase" evidence="1">
    <location>
        <begin position="33"/>
        <end position="266"/>
    </location>
</feature>
<organism evidence="2 3">
    <name type="scientific">Thalassobacter stenotrophicus</name>
    <dbReference type="NCBI Taxonomy" id="266809"/>
    <lineage>
        <taxon>Bacteria</taxon>
        <taxon>Pseudomonadati</taxon>
        <taxon>Pseudomonadota</taxon>
        <taxon>Alphaproteobacteria</taxon>
        <taxon>Rhodobacterales</taxon>
        <taxon>Roseobacteraceae</taxon>
        <taxon>Thalassobacter</taxon>
    </lineage>
</organism>
<proteinExistence type="predicted"/>
<dbReference type="Pfam" id="PF14099">
    <property type="entry name" value="Polysacc_lyase"/>
    <property type="match status" value="1"/>
</dbReference>
<dbReference type="RefSeq" id="WP_158508595.1">
    <property type="nucleotide sequence ID" value="NZ_CYRX01000031.1"/>
</dbReference>
<reference evidence="2 3" key="1">
    <citation type="submission" date="2015-09" db="EMBL/GenBank/DDBJ databases">
        <authorList>
            <consortium name="Swine Surveillance"/>
        </authorList>
    </citation>
    <scope>NUCLEOTIDE SEQUENCE [LARGE SCALE GENOMIC DNA]</scope>
    <source>
        <strain evidence="2 3">CECT 5294</strain>
    </source>
</reference>